<accession>A0A195FKJ9</accession>
<name>A0A195FKJ9_9HYME</name>
<proteinExistence type="predicted"/>
<reference evidence="1 2" key="1">
    <citation type="submission" date="2016-03" db="EMBL/GenBank/DDBJ databases">
        <title>Trachymyrmex septentrionalis WGS genome.</title>
        <authorList>
            <person name="Nygaard S."/>
            <person name="Hu H."/>
            <person name="Boomsma J."/>
            <person name="Zhang G."/>
        </authorList>
    </citation>
    <scope>NUCLEOTIDE SEQUENCE [LARGE SCALE GENOMIC DNA]</scope>
    <source>
        <strain evidence="1">Tsep2-gDNA-1</strain>
        <tissue evidence="1">Whole body</tissue>
    </source>
</reference>
<keyword evidence="2" id="KW-1185">Reference proteome</keyword>
<evidence type="ECO:0000313" key="2">
    <source>
        <dbReference type="Proteomes" id="UP000078541"/>
    </source>
</evidence>
<gene>
    <name evidence="1" type="ORF">ALC56_05469</name>
</gene>
<organism evidence="1 2">
    <name type="scientific">Trachymyrmex septentrionalis</name>
    <dbReference type="NCBI Taxonomy" id="34720"/>
    <lineage>
        <taxon>Eukaryota</taxon>
        <taxon>Metazoa</taxon>
        <taxon>Ecdysozoa</taxon>
        <taxon>Arthropoda</taxon>
        <taxon>Hexapoda</taxon>
        <taxon>Insecta</taxon>
        <taxon>Pterygota</taxon>
        <taxon>Neoptera</taxon>
        <taxon>Endopterygota</taxon>
        <taxon>Hymenoptera</taxon>
        <taxon>Apocrita</taxon>
        <taxon>Aculeata</taxon>
        <taxon>Formicoidea</taxon>
        <taxon>Formicidae</taxon>
        <taxon>Myrmicinae</taxon>
        <taxon>Trachymyrmex</taxon>
    </lineage>
</organism>
<dbReference type="EMBL" id="KQ981523">
    <property type="protein sequence ID" value="KYN40524.1"/>
    <property type="molecule type" value="Genomic_DNA"/>
</dbReference>
<sequence>IKHFLSNKKADNYKKIVAEMISAIIKKHFEGKGIRHIFGEYCWSTVRDTKPESYKRQIKRPRFL</sequence>
<evidence type="ECO:0000313" key="1">
    <source>
        <dbReference type="EMBL" id="KYN40524.1"/>
    </source>
</evidence>
<feature type="non-terminal residue" evidence="1">
    <location>
        <position position="1"/>
    </location>
</feature>
<dbReference type="AlphaFoldDB" id="A0A195FKJ9"/>
<protein>
    <submittedName>
        <fullName evidence="1">Uncharacterized protein</fullName>
    </submittedName>
</protein>
<dbReference type="Proteomes" id="UP000078541">
    <property type="component" value="Unassembled WGS sequence"/>
</dbReference>